<comment type="caution">
    <text evidence="1">The sequence shown here is derived from an EMBL/GenBank/DDBJ whole genome shotgun (WGS) entry which is preliminary data.</text>
</comment>
<dbReference type="PANTHER" id="PTHR43431">
    <property type="entry name" value="OXIDOREDUCTASE, SHORT CHAIN DEHYDROGENASE/REDUCTASE FAMILY (AFU_ORTHOLOGUE AFUA_5G14000)"/>
    <property type="match status" value="1"/>
</dbReference>
<protein>
    <submittedName>
        <fullName evidence="1">SDR family NAD(P)-dependent oxidoreductase</fullName>
    </submittedName>
</protein>
<dbReference type="Gene3D" id="3.40.50.720">
    <property type="entry name" value="NAD(P)-binding Rossmann-like Domain"/>
    <property type="match status" value="1"/>
</dbReference>
<sequence length="221" mass="22984">MKTTLAIIGAGPGLGLAAARRFGTEGFNVALISRTQEHVDALAVELTDAGITARGYAADVRDAESLNTVLAQAAQELGAVEILQFSPVPSKEYLRPVLETGREELRSALEFSVLGAAAAMNAVLPGMRTLGRGTALFVNGSSAVRPNHNYAGTSAAFAAESAYAQMLHEALAPEGIHVAQLIIPLGIGGGDPAHEPAALAETLWSIYSEGTEFRTFVTLLA</sequence>
<dbReference type="InterPro" id="IPR002347">
    <property type="entry name" value="SDR_fam"/>
</dbReference>
<dbReference type="RefSeq" id="WP_207616856.1">
    <property type="nucleotide sequence ID" value="NZ_JAFNLL010000033.1"/>
</dbReference>
<reference evidence="1" key="1">
    <citation type="submission" date="2021-03" db="EMBL/GenBank/DDBJ databases">
        <title>A new species, PO-11, isolated from a karst cave deposit.</title>
        <authorList>
            <person name="Zhaoxiaoyong W."/>
        </authorList>
    </citation>
    <scope>NUCLEOTIDE SEQUENCE</scope>
    <source>
        <strain evidence="1">PO-11</strain>
    </source>
</reference>
<dbReference type="SUPFAM" id="SSF51735">
    <property type="entry name" value="NAD(P)-binding Rossmann-fold domains"/>
    <property type="match status" value="1"/>
</dbReference>
<dbReference type="InterPro" id="IPR036291">
    <property type="entry name" value="NAD(P)-bd_dom_sf"/>
</dbReference>
<dbReference type="EMBL" id="JAFNLL010000033">
    <property type="protein sequence ID" value="MBO1268994.1"/>
    <property type="molecule type" value="Genomic_DNA"/>
</dbReference>
<dbReference type="Proteomes" id="UP000664164">
    <property type="component" value="Unassembled WGS sequence"/>
</dbReference>
<gene>
    <name evidence="1" type="ORF">J1902_13630</name>
</gene>
<evidence type="ECO:0000313" key="1">
    <source>
        <dbReference type="EMBL" id="MBO1268994.1"/>
    </source>
</evidence>
<keyword evidence="2" id="KW-1185">Reference proteome</keyword>
<proteinExistence type="predicted"/>
<accession>A0A939KKM0</accession>
<dbReference type="Pfam" id="PF00106">
    <property type="entry name" value="adh_short"/>
    <property type="match status" value="1"/>
</dbReference>
<organism evidence="1 2">
    <name type="scientific">Arthrobacter cavernae</name>
    <dbReference type="NCBI Taxonomy" id="2817681"/>
    <lineage>
        <taxon>Bacteria</taxon>
        <taxon>Bacillati</taxon>
        <taxon>Actinomycetota</taxon>
        <taxon>Actinomycetes</taxon>
        <taxon>Micrococcales</taxon>
        <taxon>Micrococcaceae</taxon>
        <taxon>Arthrobacter</taxon>
    </lineage>
</organism>
<dbReference type="AlphaFoldDB" id="A0A939KKM0"/>
<name>A0A939KKM0_9MICC</name>
<dbReference type="PANTHER" id="PTHR43431:SF7">
    <property type="entry name" value="OXIDOREDUCTASE, SHORT CHAIN DEHYDROGENASE_REDUCTASE FAMILY (AFU_ORTHOLOGUE AFUA_5G14000)"/>
    <property type="match status" value="1"/>
</dbReference>
<evidence type="ECO:0000313" key="2">
    <source>
        <dbReference type="Proteomes" id="UP000664164"/>
    </source>
</evidence>